<dbReference type="Pfam" id="PF02954">
    <property type="entry name" value="HTH_8"/>
    <property type="match status" value="1"/>
</dbReference>
<dbReference type="PROSITE" id="PS50110">
    <property type="entry name" value="RESPONSE_REGULATORY"/>
    <property type="match status" value="1"/>
</dbReference>
<gene>
    <name evidence="11" type="primary">mifR</name>
    <name evidence="11" type="ORF">HPA02_19290</name>
    <name evidence="12" type="ORF">I7V36_15230</name>
</gene>
<evidence type="ECO:0000256" key="3">
    <source>
        <dbReference type="ARBA" id="ARBA00022840"/>
    </source>
</evidence>
<keyword evidence="3" id="KW-0067">ATP-binding</keyword>
<dbReference type="InterPro" id="IPR009057">
    <property type="entry name" value="Homeodomain-like_sf"/>
</dbReference>
<dbReference type="Gene3D" id="3.40.50.2300">
    <property type="match status" value="1"/>
</dbReference>
<keyword evidence="4" id="KW-0902">Two-component regulatory system</keyword>
<sequence>MNERDPASLSIWLVDDDPDVRASLSQWLELSELAVRTFERGQAALDALAAGEPCGVLVSDVKMPGLNGLALLDAVQALEEPPPVVLITGHGDVPMAVEAMRAGAWDFVEKPFAPERLEACVRRALERRRLAQENRRLREALREGDLAARLLGEAPAMVALRRQLANLAPTRANVLVLGETGSGKEVVARCLHEASGAEGPFVALNCGAIAAELIESELFGHEKGAFTGAIERRIGTLEHASGGTLFLDEVESLPLAAQVKLLRALQEGELTRLGSNALIRVDLRVVAATKEELLALAARGGFREDLYYRLAIAELALPPLRERREDIPRLFYHFCRQAAEVHQRPPKEPDAALLAALSRHAWPGNLRELRNMATRYILDLALPWEASASAAPAETASLAAQMEAFEATLLREALSRHGGNIQAVMEALDLPRRTLNQKMQRHGLRREAFLSQEERG</sequence>
<dbReference type="Proteomes" id="UP000651738">
    <property type="component" value="Unassembled WGS sequence"/>
</dbReference>
<dbReference type="Gene3D" id="1.10.8.60">
    <property type="match status" value="1"/>
</dbReference>
<evidence type="ECO:0000256" key="5">
    <source>
        <dbReference type="ARBA" id="ARBA00023015"/>
    </source>
</evidence>
<evidence type="ECO:0000259" key="9">
    <source>
        <dbReference type="PROSITE" id="PS50045"/>
    </source>
</evidence>
<organism evidence="11 13">
    <name type="scientific">Bisbaumannia pacifica</name>
    <dbReference type="NCBI Taxonomy" id="77098"/>
    <lineage>
        <taxon>Bacteria</taxon>
        <taxon>Pseudomonadati</taxon>
        <taxon>Pseudomonadota</taxon>
        <taxon>Gammaproteobacteria</taxon>
        <taxon>Oceanospirillales</taxon>
        <taxon>Halomonadaceae</taxon>
        <taxon>Bisbaumannia</taxon>
    </lineage>
</organism>
<dbReference type="Gene3D" id="1.10.10.60">
    <property type="entry name" value="Homeodomain-like"/>
    <property type="match status" value="1"/>
</dbReference>
<dbReference type="EMBL" id="JAEDAF010000016">
    <property type="protein sequence ID" value="MBH8581452.1"/>
    <property type="molecule type" value="Genomic_DNA"/>
</dbReference>
<name>A0A510X878_9GAMM</name>
<dbReference type="PANTHER" id="PTHR32071">
    <property type="entry name" value="TRANSCRIPTIONAL REGULATORY PROTEIN"/>
    <property type="match status" value="1"/>
</dbReference>
<dbReference type="GO" id="GO:0000160">
    <property type="term" value="P:phosphorelay signal transduction system"/>
    <property type="evidence" value="ECO:0007669"/>
    <property type="project" value="UniProtKB-KW"/>
</dbReference>
<dbReference type="InterPro" id="IPR002078">
    <property type="entry name" value="Sigma_54_int"/>
</dbReference>
<evidence type="ECO:0000256" key="1">
    <source>
        <dbReference type="ARBA" id="ARBA00022553"/>
    </source>
</evidence>
<dbReference type="InterPro" id="IPR058031">
    <property type="entry name" value="AAA_lid_NorR"/>
</dbReference>
<dbReference type="PROSITE" id="PS00675">
    <property type="entry name" value="SIGMA54_INTERACT_1"/>
    <property type="match status" value="1"/>
</dbReference>
<evidence type="ECO:0000256" key="8">
    <source>
        <dbReference type="PROSITE-ProRule" id="PRU00169"/>
    </source>
</evidence>
<dbReference type="InterPro" id="IPR027417">
    <property type="entry name" value="P-loop_NTPase"/>
</dbReference>
<keyword evidence="7" id="KW-0804">Transcription</keyword>
<dbReference type="InterPro" id="IPR025943">
    <property type="entry name" value="Sigma_54_int_dom_ATP-bd_2"/>
</dbReference>
<dbReference type="InterPro" id="IPR011006">
    <property type="entry name" value="CheY-like_superfamily"/>
</dbReference>
<evidence type="ECO:0000256" key="2">
    <source>
        <dbReference type="ARBA" id="ARBA00022741"/>
    </source>
</evidence>
<proteinExistence type="predicted"/>
<dbReference type="SUPFAM" id="SSF52172">
    <property type="entry name" value="CheY-like"/>
    <property type="match status" value="1"/>
</dbReference>
<dbReference type="EMBL" id="BJUK01000019">
    <property type="protein sequence ID" value="GEK47646.1"/>
    <property type="molecule type" value="Genomic_DNA"/>
</dbReference>
<dbReference type="Pfam" id="PF00072">
    <property type="entry name" value="Response_reg"/>
    <property type="match status" value="1"/>
</dbReference>
<feature type="domain" description="Sigma-54 factor interaction" evidence="9">
    <location>
        <begin position="150"/>
        <end position="378"/>
    </location>
</feature>
<reference evidence="12 14" key="2">
    <citation type="submission" date="2020-12" db="EMBL/GenBank/DDBJ databases">
        <title>Draft genome sequence of Halomonas pacifica strain CARE-V15.</title>
        <authorList>
            <person name="Vignesh N."/>
            <person name="Thabitha A."/>
            <person name="Saravanan R."/>
            <person name="Manigandan V."/>
        </authorList>
    </citation>
    <scope>NUCLEOTIDE SEQUENCE [LARGE SCALE GENOMIC DNA]</scope>
    <source>
        <strain evidence="12 14">CARE-V15</strain>
    </source>
</reference>
<keyword evidence="13" id="KW-1185">Reference proteome</keyword>
<dbReference type="InterPro" id="IPR025944">
    <property type="entry name" value="Sigma_54_int_dom_CS"/>
</dbReference>
<dbReference type="PANTHER" id="PTHR32071:SF57">
    <property type="entry name" value="C4-DICARBOXYLATE TRANSPORT TRANSCRIPTIONAL REGULATORY PROTEIN DCTD"/>
    <property type="match status" value="1"/>
</dbReference>
<dbReference type="Pfam" id="PF25601">
    <property type="entry name" value="AAA_lid_14"/>
    <property type="match status" value="1"/>
</dbReference>
<keyword evidence="5" id="KW-0805">Transcription regulation</keyword>
<reference evidence="11 13" key="1">
    <citation type="submission" date="2019-07" db="EMBL/GenBank/DDBJ databases">
        <title>Whole genome shotgun sequence of Halomonas pacifica NBRC 102220.</title>
        <authorList>
            <person name="Hosoyama A."/>
            <person name="Uohara A."/>
            <person name="Ohji S."/>
            <person name="Ichikawa N."/>
        </authorList>
    </citation>
    <scope>NUCLEOTIDE SEQUENCE [LARGE SCALE GENOMIC DNA]</scope>
    <source>
        <strain evidence="11 13">NBRC 102220</strain>
    </source>
</reference>
<dbReference type="Proteomes" id="UP000321275">
    <property type="component" value="Unassembled WGS sequence"/>
</dbReference>
<comment type="caution">
    <text evidence="11">The sequence shown here is derived from an EMBL/GenBank/DDBJ whole genome shotgun (WGS) entry which is preliminary data.</text>
</comment>
<accession>A0A510X878</accession>
<dbReference type="Pfam" id="PF00158">
    <property type="entry name" value="Sigma54_activat"/>
    <property type="match status" value="1"/>
</dbReference>
<evidence type="ECO:0000313" key="12">
    <source>
        <dbReference type="EMBL" id="MBH8581452.1"/>
    </source>
</evidence>
<dbReference type="FunFam" id="3.40.50.300:FF:000006">
    <property type="entry name" value="DNA-binding transcriptional regulator NtrC"/>
    <property type="match status" value="1"/>
</dbReference>
<dbReference type="PROSITE" id="PS00688">
    <property type="entry name" value="SIGMA54_INTERACT_3"/>
    <property type="match status" value="1"/>
</dbReference>
<evidence type="ECO:0000313" key="11">
    <source>
        <dbReference type="EMBL" id="GEK47646.1"/>
    </source>
</evidence>
<dbReference type="InterPro" id="IPR001789">
    <property type="entry name" value="Sig_transdc_resp-reg_receiver"/>
</dbReference>
<feature type="domain" description="Response regulatory" evidence="10">
    <location>
        <begin position="10"/>
        <end position="125"/>
    </location>
</feature>
<dbReference type="SUPFAM" id="SSF46689">
    <property type="entry name" value="Homeodomain-like"/>
    <property type="match status" value="1"/>
</dbReference>
<dbReference type="SMART" id="SM00448">
    <property type="entry name" value="REC"/>
    <property type="match status" value="1"/>
</dbReference>
<evidence type="ECO:0000256" key="7">
    <source>
        <dbReference type="ARBA" id="ARBA00023163"/>
    </source>
</evidence>
<evidence type="ECO:0000256" key="4">
    <source>
        <dbReference type="ARBA" id="ARBA00023012"/>
    </source>
</evidence>
<dbReference type="FunFam" id="3.40.50.2300:FF:000018">
    <property type="entry name" value="DNA-binding transcriptional regulator NtrC"/>
    <property type="match status" value="1"/>
</dbReference>
<evidence type="ECO:0000259" key="10">
    <source>
        <dbReference type="PROSITE" id="PS50110"/>
    </source>
</evidence>
<dbReference type="PROSITE" id="PS50045">
    <property type="entry name" value="SIGMA54_INTERACT_4"/>
    <property type="match status" value="1"/>
</dbReference>
<dbReference type="PROSITE" id="PS00676">
    <property type="entry name" value="SIGMA54_INTERACT_2"/>
    <property type="match status" value="1"/>
</dbReference>
<dbReference type="CDD" id="cd00009">
    <property type="entry name" value="AAA"/>
    <property type="match status" value="1"/>
</dbReference>
<evidence type="ECO:0000313" key="13">
    <source>
        <dbReference type="Proteomes" id="UP000321275"/>
    </source>
</evidence>
<dbReference type="SMART" id="SM00382">
    <property type="entry name" value="AAA"/>
    <property type="match status" value="1"/>
</dbReference>
<dbReference type="GO" id="GO:0006355">
    <property type="term" value="P:regulation of DNA-templated transcription"/>
    <property type="evidence" value="ECO:0007669"/>
    <property type="project" value="InterPro"/>
</dbReference>
<dbReference type="SUPFAM" id="SSF52540">
    <property type="entry name" value="P-loop containing nucleoside triphosphate hydrolases"/>
    <property type="match status" value="1"/>
</dbReference>
<dbReference type="AlphaFoldDB" id="A0A510X878"/>
<dbReference type="InterPro" id="IPR002197">
    <property type="entry name" value="HTH_Fis"/>
</dbReference>
<keyword evidence="2" id="KW-0547">Nucleotide-binding</keyword>
<dbReference type="InterPro" id="IPR025662">
    <property type="entry name" value="Sigma_54_int_dom_ATP-bd_1"/>
</dbReference>
<dbReference type="InterPro" id="IPR003593">
    <property type="entry name" value="AAA+_ATPase"/>
</dbReference>
<dbReference type="GO" id="GO:0005524">
    <property type="term" value="F:ATP binding"/>
    <property type="evidence" value="ECO:0007669"/>
    <property type="project" value="UniProtKB-KW"/>
</dbReference>
<dbReference type="OrthoDB" id="9804019at2"/>
<dbReference type="Gene3D" id="3.40.50.300">
    <property type="entry name" value="P-loop containing nucleotide triphosphate hydrolases"/>
    <property type="match status" value="1"/>
</dbReference>
<evidence type="ECO:0000256" key="6">
    <source>
        <dbReference type="ARBA" id="ARBA00023125"/>
    </source>
</evidence>
<keyword evidence="1 8" id="KW-0597">Phosphoprotein</keyword>
<evidence type="ECO:0000313" key="14">
    <source>
        <dbReference type="Proteomes" id="UP000651738"/>
    </source>
</evidence>
<protein>
    <submittedName>
        <fullName evidence="11 12">Transcriptional regulator</fullName>
    </submittedName>
</protein>
<dbReference type="GO" id="GO:0043565">
    <property type="term" value="F:sequence-specific DNA binding"/>
    <property type="evidence" value="ECO:0007669"/>
    <property type="project" value="InterPro"/>
</dbReference>
<feature type="modified residue" description="4-aspartylphosphate" evidence="8">
    <location>
        <position position="60"/>
    </location>
</feature>
<dbReference type="RefSeq" id="WP_146802985.1">
    <property type="nucleotide sequence ID" value="NZ_BJUK01000019.1"/>
</dbReference>
<keyword evidence="6" id="KW-0238">DNA-binding</keyword>